<keyword evidence="3" id="KW-1185">Reference proteome</keyword>
<evidence type="ECO:0000313" key="2">
    <source>
        <dbReference type="EMBL" id="KRY37812.1"/>
    </source>
</evidence>
<comment type="caution">
    <text evidence="2">The sequence shown here is derived from an EMBL/GenBank/DDBJ whole genome shotgun (WGS) entry which is preliminary data.</text>
</comment>
<accession>A0A0V1BKU4</accession>
<evidence type="ECO:0000256" key="1">
    <source>
        <dbReference type="SAM" id="Phobius"/>
    </source>
</evidence>
<organism evidence="2 3">
    <name type="scientific">Trichinella spiralis</name>
    <name type="common">Trichina worm</name>
    <dbReference type="NCBI Taxonomy" id="6334"/>
    <lineage>
        <taxon>Eukaryota</taxon>
        <taxon>Metazoa</taxon>
        <taxon>Ecdysozoa</taxon>
        <taxon>Nematoda</taxon>
        <taxon>Enoplea</taxon>
        <taxon>Dorylaimia</taxon>
        <taxon>Trichinellida</taxon>
        <taxon>Trichinellidae</taxon>
        <taxon>Trichinella</taxon>
    </lineage>
</organism>
<proteinExistence type="predicted"/>
<dbReference type="InParanoid" id="A0A0V1BKU4"/>
<keyword evidence="1" id="KW-0812">Transmembrane</keyword>
<dbReference type="AlphaFoldDB" id="A0A0V1BKU4"/>
<keyword evidence="1" id="KW-0472">Membrane</keyword>
<keyword evidence="1" id="KW-1133">Transmembrane helix</keyword>
<evidence type="ECO:0000313" key="3">
    <source>
        <dbReference type="Proteomes" id="UP000054776"/>
    </source>
</evidence>
<name>A0A0V1BKU4_TRISP</name>
<dbReference type="EMBL" id="JYDH01000030">
    <property type="protein sequence ID" value="KRY37812.1"/>
    <property type="molecule type" value="Genomic_DNA"/>
</dbReference>
<sequence>MHKSFDNAGRATAIALKLAERIAIIHNHLRYSEREPDHHSVNGKPTVHGAVDDHAKSFRYLLFTNKQALVMFMAVVFSATFLNIYHHLFLLRCFILVFLICD</sequence>
<dbReference type="Proteomes" id="UP000054776">
    <property type="component" value="Unassembled WGS sequence"/>
</dbReference>
<feature type="transmembrane region" description="Helical" evidence="1">
    <location>
        <begin position="69"/>
        <end position="100"/>
    </location>
</feature>
<reference evidence="2 3" key="1">
    <citation type="submission" date="2015-01" db="EMBL/GenBank/DDBJ databases">
        <title>Evolution of Trichinella species and genotypes.</title>
        <authorList>
            <person name="Korhonen P.K."/>
            <person name="Edoardo P."/>
            <person name="Giuseppe L.R."/>
            <person name="Gasser R.B."/>
        </authorList>
    </citation>
    <scope>NUCLEOTIDE SEQUENCE [LARGE SCALE GENOMIC DNA]</scope>
    <source>
        <strain evidence="2">ISS3</strain>
    </source>
</reference>
<gene>
    <name evidence="2" type="ORF">T01_10508</name>
</gene>
<protein>
    <submittedName>
        <fullName evidence="2">Uncharacterized protein</fullName>
    </submittedName>
</protein>